<sequence>MEEGWRFAIKTIGICTYQGWLQSHKIQDTRFSKKYEISQDTRLTPPWYFYTYYIIITLSRKIEIYRLKY</sequence>
<accession>A0A6V7VG84</accession>
<comment type="caution">
    <text evidence="1">The sequence shown here is derived from an EMBL/GenBank/DDBJ whole genome shotgun (WGS) entry which is preliminary data.</text>
</comment>
<evidence type="ECO:0000313" key="1">
    <source>
        <dbReference type="EMBL" id="CAD2173873.1"/>
    </source>
</evidence>
<reference evidence="1 2" key="1">
    <citation type="submission" date="2020-08" db="EMBL/GenBank/DDBJ databases">
        <authorList>
            <person name="Koutsovoulos G."/>
            <person name="Danchin GJ E."/>
        </authorList>
    </citation>
    <scope>NUCLEOTIDE SEQUENCE [LARGE SCALE GENOMIC DNA]</scope>
</reference>
<protein>
    <submittedName>
        <fullName evidence="1">Uncharacterized protein</fullName>
    </submittedName>
</protein>
<organism evidence="1 2">
    <name type="scientific">Meloidogyne enterolobii</name>
    <name type="common">Root-knot nematode worm</name>
    <name type="synonym">Meloidogyne mayaguensis</name>
    <dbReference type="NCBI Taxonomy" id="390850"/>
    <lineage>
        <taxon>Eukaryota</taxon>
        <taxon>Metazoa</taxon>
        <taxon>Ecdysozoa</taxon>
        <taxon>Nematoda</taxon>
        <taxon>Chromadorea</taxon>
        <taxon>Rhabditida</taxon>
        <taxon>Tylenchina</taxon>
        <taxon>Tylenchomorpha</taxon>
        <taxon>Tylenchoidea</taxon>
        <taxon>Meloidogynidae</taxon>
        <taxon>Meloidogyninae</taxon>
        <taxon>Meloidogyne</taxon>
    </lineage>
</organism>
<evidence type="ECO:0000313" key="2">
    <source>
        <dbReference type="Proteomes" id="UP000580250"/>
    </source>
</evidence>
<proteinExistence type="predicted"/>
<dbReference type="Proteomes" id="UP000580250">
    <property type="component" value="Unassembled WGS sequence"/>
</dbReference>
<dbReference type="AlphaFoldDB" id="A0A6V7VG84"/>
<dbReference type="EMBL" id="CAJEWN010000225">
    <property type="protein sequence ID" value="CAD2173873.1"/>
    <property type="molecule type" value="Genomic_DNA"/>
</dbReference>
<gene>
    <name evidence="1" type="ORF">MENT_LOCUS25507</name>
</gene>
<name>A0A6V7VG84_MELEN</name>